<name>A0A8T0PGY6_PANVG</name>
<keyword evidence="3" id="KW-1185">Reference proteome</keyword>
<reference evidence="2" key="1">
    <citation type="submission" date="2020-05" db="EMBL/GenBank/DDBJ databases">
        <title>WGS assembly of Panicum virgatum.</title>
        <authorList>
            <person name="Lovell J.T."/>
            <person name="Jenkins J."/>
            <person name="Shu S."/>
            <person name="Juenger T.E."/>
            <person name="Schmutz J."/>
        </authorList>
    </citation>
    <scope>NUCLEOTIDE SEQUENCE</scope>
    <source>
        <strain evidence="2">AP13</strain>
    </source>
</reference>
<comment type="caution">
    <text evidence="2">The sequence shown here is derived from an EMBL/GenBank/DDBJ whole genome shotgun (WGS) entry which is preliminary data.</text>
</comment>
<dbReference type="Proteomes" id="UP000823388">
    <property type="component" value="Chromosome 8K"/>
</dbReference>
<protein>
    <submittedName>
        <fullName evidence="2">Uncharacterized protein</fullName>
    </submittedName>
</protein>
<feature type="region of interest" description="Disordered" evidence="1">
    <location>
        <begin position="1"/>
        <end position="22"/>
    </location>
</feature>
<accession>A0A8T0PGY6</accession>
<evidence type="ECO:0000313" key="3">
    <source>
        <dbReference type="Proteomes" id="UP000823388"/>
    </source>
</evidence>
<evidence type="ECO:0000313" key="2">
    <source>
        <dbReference type="EMBL" id="KAG2560355.1"/>
    </source>
</evidence>
<feature type="compositionally biased region" description="Basic residues" evidence="1">
    <location>
        <begin position="170"/>
        <end position="179"/>
    </location>
</feature>
<dbReference type="EMBL" id="CM029051">
    <property type="protein sequence ID" value="KAG2560355.1"/>
    <property type="molecule type" value="Genomic_DNA"/>
</dbReference>
<proteinExistence type="predicted"/>
<feature type="region of interest" description="Disordered" evidence="1">
    <location>
        <begin position="170"/>
        <end position="257"/>
    </location>
</feature>
<evidence type="ECO:0000256" key="1">
    <source>
        <dbReference type="SAM" id="MobiDB-lite"/>
    </source>
</evidence>
<dbReference type="AlphaFoldDB" id="A0A8T0PGY6"/>
<sequence length="257" mass="27384">MAKRPEYPSVPSPVTSFFPSGPPSLAREVTVLPCSLHHLLAASSRADPSGGEDRRRAGPAHPPAAAPAPSFLLRERHWIWAWRRRAPRCRARDGERWPARLPGSGGGEQAALASVRCAAGHGARPLPCSLLRRPAEPHRPFPPLPPRHGPLAAPLAAPRRDGAAAAACTRGRRAARRRVVGNTRGRPRRGGEATATSSSDPKVAPRRSSAWTKVPAAPWAEKSERSCPQHWLRPTGLGTGARAREGGAPLVQIGGRA</sequence>
<feature type="region of interest" description="Disordered" evidence="1">
    <location>
        <begin position="42"/>
        <end position="68"/>
    </location>
</feature>
<organism evidence="2 3">
    <name type="scientific">Panicum virgatum</name>
    <name type="common">Blackwell switchgrass</name>
    <dbReference type="NCBI Taxonomy" id="38727"/>
    <lineage>
        <taxon>Eukaryota</taxon>
        <taxon>Viridiplantae</taxon>
        <taxon>Streptophyta</taxon>
        <taxon>Embryophyta</taxon>
        <taxon>Tracheophyta</taxon>
        <taxon>Spermatophyta</taxon>
        <taxon>Magnoliopsida</taxon>
        <taxon>Liliopsida</taxon>
        <taxon>Poales</taxon>
        <taxon>Poaceae</taxon>
        <taxon>PACMAD clade</taxon>
        <taxon>Panicoideae</taxon>
        <taxon>Panicodae</taxon>
        <taxon>Paniceae</taxon>
        <taxon>Panicinae</taxon>
        <taxon>Panicum</taxon>
        <taxon>Panicum sect. Hiantes</taxon>
    </lineage>
</organism>
<gene>
    <name evidence="2" type="ORF">PVAP13_8KG096768</name>
</gene>